<evidence type="ECO:0000256" key="3">
    <source>
        <dbReference type="SAM" id="MobiDB-lite"/>
    </source>
</evidence>
<reference evidence="6" key="1">
    <citation type="journal article" date="2019" name="Int. J. Syst. Evol. Microbiol.">
        <title>The Global Catalogue of Microorganisms (GCM) 10K type strain sequencing project: providing services to taxonomists for standard genome sequencing and annotation.</title>
        <authorList>
            <consortium name="The Broad Institute Genomics Platform"/>
            <consortium name="The Broad Institute Genome Sequencing Center for Infectious Disease"/>
            <person name="Wu L."/>
            <person name="Ma J."/>
        </authorList>
    </citation>
    <scope>NUCLEOTIDE SEQUENCE [LARGE SCALE GENOMIC DNA]</scope>
    <source>
        <strain evidence="6">CCUG 49571</strain>
    </source>
</reference>
<dbReference type="Pfam" id="PF03323">
    <property type="entry name" value="GerA"/>
    <property type="match status" value="1"/>
</dbReference>
<name>A0ABV9FDK0_9BACL</name>
<protein>
    <submittedName>
        <fullName evidence="5">Spore germination protein</fullName>
    </submittedName>
</protein>
<feature type="transmembrane region" description="Helical" evidence="4">
    <location>
        <begin position="308"/>
        <end position="330"/>
    </location>
</feature>
<organism evidence="5 6">
    <name type="scientific">Cohnella hongkongensis</name>
    <dbReference type="NCBI Taxonomy" id="178337"/>
    <lineage>
        <taxon>Bacteria</taxon>
        <taxon>Bacillati</taxon>
        <taxon>Bacillota</taxon>
        <taxon>Bacilli</taxon>
        <taxon>Bacillales</taxon>
        <taxon>Paenibacillaceae</taxon>
        <taxon>Cohnella</taxon>
    </lineage>
</organism>
<dbReference type="EMBL" id="JBHSEP010000007">
    <property type="protein sequence ID" value="MFC4598880.1"/>
    <property type="molecule type" value="Genomic_DNA"/>
</dbReference>
<evidence type="ECO:0000256" key="2">
    <source>
        <dbReference type="ARBA" id="ARBA00023136"/>
    </source>
</evidence>
<keyword evidence="2 4" id="KW-0472">Membrane</keyword>
<evidence type="ECO:0000256" key="4">
    <source>
        <dbReference type="SAM" id="Phobius"/>
    </source>
</evidence>
<proteinExistence type="inferred from homology"/>
<keyword evidence="4" id="KW-0812">Transmembrane</keyword>
<comment type="caution">
    <text evidence="5">The sequence shown here is derived from an EMBL/GenBank/DDBJ whole genome shotgun (WGS) entry which is preliminary data.</text>
</comment>
<dbReference type="InterPro" id="IPR004995">
    <property type="entry name" value="Spore_Ger"/>
</dbReference>
<dbReference type="PANTHER" id="PTHR22550:SF5">
    <property type="entry name" value="LEUCINE ZIPPER PROTEIN 4"/>
    <property type="match status" value="1"/>
</dbReference>
<dbReference type="InterPro" id="IPR050768">
    <property type="entry name" value="UPF0353/GerABKA_families"/>
</dbReference>
<feature type="compositionally biased region" description="Basic and acidic residues" evidence="3">
    <location>
        <begin position="514"/>
        <end position="524"/>
    </location>
</feature>
<dbReference type="PANTHER" id="PTHR22550">
    <property type="entry name" value="SPORE GERMINATION PROTEIN"/>
    <property type="match status" value="1"/>
</dbReference>
<dbReference type="RefSeq" id="WP_378096074.1">
    <property type="nucleotide sequence ID" value="NZ_JBHSEP010000007.1"/>
</dbReference>
<feature type="transmembrane region" description="Helical" evidence="4">
    <location>
        <begin position="402"/>
        <end position="419"/>
    </location>
</feature>
<feature type="transmembrane region" description="Helical" evidence="4">
    <location>
        <begin position="431"/>
        <end position="455"/>
    </location>
</feature>
<feature type="transmembrane region" description="Helical" evidence="4">
    <location>
        <begin position="379"/>
        <end position="396"/>
    </location>
</feature>
<keyword evidence="6" id="KW-1185">Reference proteome</keyword>
<keyword evidence="4" id="KW-1133">Transmembrane helix</keyword>
<evidence type="ECO:0000256" key="1">
    <source>
        <dbReference type="ARBA" id="ARBA00005278"/>
    </source>
</evidence>
<feature type="region of interest" description="Disordered" evidence="3">
    <location>
        <begin position="501"/>
        <end position="524"/>
    </location>
</feature>
<dbReference type="PIRSF" id="PIRSF005690">
    <property type="entry name" value="GerBA"/>
    <property type="match status" value="1"/>
</dbReference>
<sequence length="524" mass="58817">MRVFYRRRFKVNKNINKAQQGDKQAPKPLYPDLDQNLNVLHDLYKDCSDVVFRSFLIAGHTKAQLIYIKGLSNVEEMDNNVLTPLMKRAEQRSVHPKALIEQTLSVAEVVKLESFDACIEQLSVGNPLLLLEGDEQGFALGLAKWEKRAIEEPTGELVVRGPREGFTETLEVNTSLLRRRIRSPQLKMKTLKLGRYTQTAITLAYIEDLSDETLIEEINQRLKRIDIDGILESGYIEELIQDYSYTPFPQVLITERPDTAVSSLLEGRVVIIVDGTPFVLIAPTTFFSLFQSGEDYYHHFMISTATRWLRYLFCFISLLLPSLYVAIITYHHEMVPTTLLLTMVDSREVVPFPALVEAFLMEITFEGLREAGLRLPKQVGAAVSIVGALVIGQAAVDAGLVSNHMVMVVAITGIASFTIPRYNLAIPIRMLRFPIMLLAGTFGLVGIMTGLLAIMTHLSTLRSFGVPYLSPVAPMKGADMNDALIRAPLWKLKTRPHLTGEYNKYRQGSNQKPASDKGSEGEER</sequence>
<gene>
    <name evidence="5" type="ORF">ACFO3S_11580</name>
</gene>
<comment type="similarity">
    <text evidence="1">Belongs to the GerABKA family.</text>
</comment>
<accession>A0ABV9FDK0</accession>
<evidence type="ECO:0000313" key="5">
    <source>
        <dbReference type="EMBL" id="MFC4598880.1"/>
    </source>
</evidence>
<dbReference type="Proteomes" id="UP001596028">
    <property type="component" value="Unassembled WGS sequence"/>
</dbReference>
<evidence type="ECO:0000313" key="6">
    <source>
        <dbReference type="Proteomes" id="UP001596028"/>
    </source>
</evidence>